<dbReference type="Gene3D" id="2.30.30.690">
    <property type="match status" value="1"/>
</dbReference>
<accession>A0A0U5H471</accession>
<dbReference type="CDD" id="cd00090">
    <property type="entry name" value="HTH_ARSR"/>
    <property type="match status" value="1"/>
</dbReference>
<evidence type="ECO:0000256" key="1">
    <source>
        <dbReference type="ARBA" id="ARBA00007287"/>
    </source>
</evidence>
<dbReference type="Pfam" id="PF11495">
    <property type="entry name" value="Regulator_TrmB"/>
    <property type="match status" value="1"/>
</dbReference>
<dbReference type="CDD" id="cd09124">
    <property type="entry name" value="PLDc_like_TrmB_middle"/>
    <property type="match status" value="1"/>
</dbReference>
<dbReference type="SUPFAM" id="SSF159071">
    <property type="entry name" value="TrmB C-terminal domain-like"/>
    <property type="match status" value="1"/>
</dbReference>
<feature type="domain" description="Transcription regulator TrmB C-terminal" evidence="3">
    <location>
        <begin position="111"/>
        <end position="346"/>
    </location>
</feature>
<dbReference type="KEGG" id="hhb:Hhub_2833"/>
<dbReference type="OrthoDB" id="96194at2157"/>
<evidence type="ECO:0000313" key="5">
    <source>
        <dbReference type="Proteomes" id="UP000066737"/>
    </source>
</evidence>
<dbReference type="AlphaFoldDB" id="A0A0U5H471"/>
<dbReference type="SUPFAM" id="SSF46785">
    <property type="entry name" value="Winged helix' DNA-binding domain"/>
    <property type="match status" value="1"/>
</dbReference>
<dbReference type="InterPro" id="IPR011991">
    <property type="entry name" value="ArsR-like_HTH"/>
</dbReference>
<dbReference type="InterPro" id="IPR051797">
    <property type="entry name" value="TrmB-like"/>
</dbReference>
<dbReference type="GeneID" id="26659463"/>
<comment type="similarity">
    <text evidence="1">Belongs to the transcriptional regulator TrmB family.</text>
</comment>
<name>A0A0U5H471_9EURY</name>
<dbReference type="PANTHER" id="PTHR34293">
    <property type="entry name" value="HTH-TYPE TRANSCRIPTIONAL REGULATOR TRMBL2"/>
    <property type="match status" value="1"/>
</dbReference>
<dbReference type="STRING" id="1407499.HHUB_2833"/>
<dbReference type="RefSeq" id="WP_059057240.1">
    <property type="nucleotide sequence ID" value="NZ_CEML01000001.1"/>
</dbReference>
<sequence>MSDENLRETVERVGAGFDLGEYEIEAYLTVLQHGELTASEIADRTDIPQPRVYDTVRSLGDRGLVELRESRPMKVVAIDPEEAFADLQTSFAEMVAALEDAYTTPARETEAVSLVKSRSTILRYFGDVIDSAEFELVCSLTPGLLERFADDLAAARDRGVSVDLVVTPVRDAPDPVEFDYGKVATTARGRRGVTTPVVAVADGQYSVYATQGAVRDDPEKYGVIFNRSALGFLVSGFFGTVIWSTANDVLHTSDAADIDLPRTYASIRRCVKDIRTFDGDVYATVRGRDVLTGDARTDRGRVVETKFEETEEVATLVLETDSGRVEVGGRVAAYEDVEAHELTLARDSPPRK</sequence>
<dbReference type="Gene3D" id="1.10.10.10">
    <property type="entry name" value="Winged helix-like DNA-binding domain superfamily/Winged helix DNA-binding domain"/>
    <property type="match status" value="1"/>
</dbReference>
<reference evidence="5" key="1">
    <citation type="journal article" date="2016" name="Environ. Microbiol.">
        <title>The complete genome of a viable archaeum isolated from 123-million-year-old rock salt.</title>
        <authorList>
            <person name="Jaakkola S.T."/>
            <person name="Pfeiffer F."/>
            <person name="Ravantti J.J."/>
            <person name="Guo Q."/>
            <person name="Liu Y."/>
            <person name="Chen X."/>
            <person name="Ma H."/>
            <person name="Yang C."/>
            <person name="Oksanen H.M."/>
            <person name="Bamford D.H."/>
        </authorList>
    </citation>
    <scope>NUCLEOTIDE SEQUENCE</scope>
    <source>
        <strain evidence="5">JI20-1</strain>
    </source>
</reference>
<dbReference type="EMBL" id="LN831302">
    <property type="protein sequence ID" value="CQH58810.1"/>
    <property type="molecule type" value="Genomic_DNA"/>
</dbReference>
<proteinExistence type="inferred from homology"/>
<organism evidence="4 5">
    <name type="scientific">Halobacterium hubeiense</name>
    <dbReference type="NCBI Taxonomy" id="1407499"/>
    <lineage>
        <taxon>Archaea</taxon>
        <taxon>Methanobacteriati</taxon>
        <taxon>Methanobacteriota</taxon>
        <taxon>Stenosarchaea group</taxon>
        <taxon>Halobacteria</taxon>
        <taxon>Halobacteriales</taxon>
        <taxon>Halobacteriaceae</taxon>
        <taxon>Halobacterium</taxon>
    </lineage>
</organism>
<gene>
    <name evidence="4" type="primary">trmB</name>
    <name evidence="4" type="ORF">HHUB_2833</name>
</gene>
<dbReference type="InterPro" id="IPR036388">
    <property type="entry name" value="WH-like_DNA-bd_sf"/>
</dbReference>
<evidence type="ECO:0000313" key="4">
    <source>
        <dbReference type="EMBL" id="CQH58810.1"/>
    </source>
</evidence>
<dbReference type="InterPro" id="IPR021586">
    <property type="entry name" value="Tscrpt_reg_TrmB_C"/>
</dbReference>
<evidence type="ECO:0000259" key="2">
    <source>
        <dbReference type="Pfam" id="PF01978"/>
    </source>
</evidence>
<evidence type="ECO:0000259" key="3">
    <source>
        <dbReference type="Pfam" id="PF11495"/>
    </source>
</evidence>
<dbReference type="InterPro" id="IPR036390">
    <property type="entry name" value="WH_DNA-bd_sf"/>
</dbReference>
<dbReference type="Proteomes" id="UP000066737">
    <property type="component" value="Chromosome I"/>
</dbReference>
<keyword evidence="5" id="KW-1185">Reference proteome</keyword>
<dbReference type="PANTHER" id="PTHR34293:SF1">
    <property type="entry name" value="HTH-TYPE TRANSCRIPTIONAL REGULATOR TRMBL2"/>
    <property type="match status" value="1"/>
</dbReference>
<protein>
    <submittedName>
        <fullName evidence="4">TrmB family transcription regulator TrmB</fullName>
    </submittedName>
</protein>
<feature type="domain" description="Transcription regulator TrmB N-terminal" evidence="2">
    <location>
        <begin position="17"/>
        <end position="81"/>
    </location>
</feature>
<dbReference type="Pfam" id="PF01978">
    <property type="entry name" value="TrmB"/>
    <property type="match status" value="1"/>
</dbReference>
<dbReference type="InterPro" id="IPR002831">
    <property type="entry name" value="Tscrpt_reg_TrmB_N"/>
</dbReference>
<dbReference type="NCBIfam" id="NF047392">
    <property type="entry name" value="TransRegTrmBHalo"/>
    <property type="match status" value="1"/>
</dbReference>